<evidence type="ECO:0000313" key="2">
    <source>
        <dbReference type="Proteomes" id="UP000217561"/>
    </source>
</evidence>
<sequence>MKAKKVLLDILGYISLWGPYPDVDTENISNNIKVLKRTPWFQALMNDEKYRELIVYDKDVRYKIGYPNTERLKRNAHKKRYKKKIQKVLEKKHKHLSKI</sequence>
<protein>
    <submittedName>
        <fullName evidence="1">Uncharacterized protein</fullName>
    </submittedName>
</protein>
<comment type="caution">
    <text evidence="1">The sequence shown here is derived from an EMBL/GenBank/DDBJ whole genome shotgun (WGS) entry which is preliminary data.</text>
</comment>
<accession>A0ABX4HN81</accession>
<keyword evidence="2" id="KW-1185">Reference proteome</keyword>
<proteinExistence type="predicted"/>
<dbReference type="Proteomes" id="UP000217561">
    <property type="component" value="Unassembled WGS sequence"/>
</dbReference>
<dbReference type="RefSeq" id="WP_095822920.1">
    <property type="nucleotide sequence ID" value="NZ_NSGH01000034.1"/>
</dbReference>
<organism evidence="1 2">
    <name type="scientific">Salimicrobium humidisoli</name>
    <dbReference type="NCBI Taxonomy" id="2029857"/>
    <lineage>
        <taxon>Bacteria</taxon>
        <taxon>Bacillati</taxon>
        <taxon>Bacillota</taxon>
        <taxon>Bacilli</taxon>
        <taxon>Bacillales</taxon>
        <taxon>Bacillaceae</taxon>
        <taxon>Salimicrobium</taxon>
    </lineage>
</organism>
<dbReference type="EMBL" id="NSGH01000034">
    <property type="protein sequence ID" value="PBB04641.1"/>
    <property type="molecule type" value="Genomic_DNA"/>
</dbReference>
<name>A0ABX4HN81_9BACI</name>
<gene>
    <name evidence="1" type="ORF">CKW00_13000</name>
</gene>
<evidence type="ECO:0000313" key="1">
    <source>
        <dbReference type="EMBL" id="PBB04641.1"/>
    </source>
</evidence>
<reference evidence="1 2" key="1">
    <citation type="submission" date="2017-08" db="EMBL/GenBank/DDBJ databases">
        <title>Salimicrobium alkalisoli sp. nov., isolated from saline alkaline soil.</title>
        <authorList>
            <person name="Zhang G."/>
            <person name="Xiong Q."/>
        </authorList>
    </citation>
    <scope>NUCLEOTIDE SEQUENCE [LARGE SCALE GENOMIC DNA]</scope>
    <source>
        <strain evidence="1 2">WN024</strain>
    </source>
</reference>